<dbReference type="GO" id="GO:0005737">
    <property type="term" value="C:cytoplasm"/>
    <property type="evidence" value="ECO:0007669"/>
    <property type="project" value="UniProtKB-SubCell"/>
</dbReference>
<feature type="binding site" evidence="13">
    <location>
        <position position="471"/>
    </location>
    <ligand>
        <name>meso-2,6-diaminopimelate</name>
        <dbReference type="ChEBI" id="CHEBI:57791"/>
    </ligand>
</feature>
<evidence type="ECO:0000256" key="3">
    <source>
        <dbReference type="ARBA" id="ARBA00022960"/>
    </source>
</evidence>
<evidence type="ECO:0000259" key="15">
    <source>
        <dbReference type="Pfam" id="PF01225"/>
    </source>
</evidence>
<keyword evidence="13 18" id="KW-0436">Ligase</keyword>
<comment type="similarity">
    <text evidence="1 13">Belongs to the MurCDEF family. MurE subfamily.</text>
</comment>
<keyword evidence="5 13" id="KW-0131">Cell cycle</keyword>
<dbReference type="GO" id="GO:0008765">
    <property type="term" value="F:UDP-N-acetylmuramoylalanyl-D-glutamate-2,6-diaminopimelate ligase activity"/>
    <property type="evidence" value="ECO:0007669"/>
    <property type="project" value="UniProtKB-UniRule"/>
</dbReference>
<reference evidence="18" key="1">
    <citation type="journal article" date="2023" name="Front. Microbiol.">
        <title>Genome analysis of Candidatus Aschnera chinzeii, the bacterial endosymbiont of the blood-sucking bat fly Penicillidia jenynsii (Insecta: Diptera: Nycteribiidae).</title>
        <authorList>
            <person name="Koga R."/>
            <person name="Moriyama M."/>
            <person name="Nozaki T."/>
            <person name="Fukatsu T."/>
        </authorList>
    </citation>
    <scope>NUCLEOTIDE SEQUENCE</scope>
    <source>
        <strain evidence="18">Kw-01</strain>
    </source>
</reference>
<feature type="binding site" evidence="13">
    <location>
        <position position="30"/>
    </location>
    <ligand>
        <name>UDP-N-acetyl-alpha-D-muramoyl-L-alanyl-D-glutamate</name>
        <dbReference type="ChEBI" id="CHEBI:83900"/>
    </ligand>
</feature>
<evidence type="ECO:0000256" key="4">
    <source>
        <dbReference type="ARBA" id="ARBA00022984"/>
    </source>
</evidence>
<dbReference type="AlphaFoldDB" id="A0AAT9G4M5"/>
<gene>
    <name evidence="13 18" type="primary">murE</name>
    <name evidence="18" type="ORF">ACHINZ_3210</name>
</gene>
<dbReference type="InterPro" id="IPR035911">
    <property type="entry name" value="MurE/MurF_N"/>
</dbReference>
<reference evidence="18" key="2">
    <citation type="submission" date="2023-10" db="EMBL/GenBank/DDBJ databases">
        <authorList>
            <person name="Koga R."/>
            <person name="Fukatsu T."/>
        </authorList>
    </citation>
    <scope>NUCLEOTIDE SEQUENCE</scope>
    <source>
        <strain evidence="18">Kw-01</strain>
    </source>
</reference>
<evidence type="ECO:0000256" key="5">
    <source>
        <dbReference type="ARBA" id="ARBA00023306"/>
    </source>
</evidence>
<dbReference type="SUPFAM" id="SSF53244">
    <property type="entry name" value="MurD-like peptide ligases, peptide-binding domain"/>
    <property type="match status" value="1"/>
</dbReference>
<dbReference type="GO" id="GO:0071555">
    <property type="term" value="P:cell wall organization"/>
    <property type="evidence" value="ECO:0007669"/>
    <property type="project" value="UniProtKB-KW"/>
</dbReference>
<dbReference type="GO" id="GO:0009252">
    <property type="term" value="P:peptidoglycan biosynthetic process"/>
    <property type="evidence" value="ECO:0007669"/>
    <property type="project" value="UniProtKB-UniRule"/>
</dbReference>
<feature type="binding site" evidence="13">
    <location>
        <begin position="160"/>
        <end position="161"/>
    </location>
    <ligand>
        <name>UDP-N-acetyl-alpha-D-muramoyl-L-alanyl-D-glutamate</name>
        <dbReference type="ChEBI" id="CHEBI:83900"/>
    </ligand>
</feature>
<feature type="binding site" evidence="13">
    <location>
        <position position="187"/>
    </location>
    <ligand>
        <name>UDP-N-acetyl-alpha-D-muramoyl-L-alanyl-D-glutamate</name>
        <dbReference type="ChEBI" id="CHEBI:83900"/>
    </ligand>
</feature>
<dbReference type="InterPro" id="IPR013221">
    <property type="entry name" value="Mur_ligase_cen"/>
</dbReference>
<evidence type="ECO:0000256" key="11">
    <source>
        <dbReference type="ARBA" id="ARBA00076158"/>
    </source>
</evidence>
<evidence type="ECO:0000256" key="14">
    <source>
        <dbReference type="RuleBase" id="RU004135"/>
    </source>
</evidence>
<organism evidence="18">
    <name type="scientific">Candidatus Aschnera chinzeii</name>
    <dbReference type="NCBI Taxonomy" id="1485666"/>
    <lineage>
        <taxon>Bacteria</taxon>
        <taxon>Pseudomonadati</taxon>
        <taxon>Pseudomonadota</taxon>
        <taxon>Gammaproteobacteria</taxon>
        <taxon>Enterobacterales</taxon>
        <taxon>Enterobacteriaceae</taxon>
        <taxon>Candidatus Aschnera</taxon>
    </lineage>
</organism>
<evidence type="ECO:0000256" key="10">
    <source>
        <dbReference type="ARBA" id="ARBA00075482"/>
    </source>
</evidence>
<evidence type="ECO:0000256" key="9">
    <source>
        <dbReference type="ARBA" id="ARBA00072883"/>
    </source>
</evidence>
<comment type="subcellular location">
    <subcellularLocation>
        <location evidence="13 14">Cytoplasm</location>
    </subcellularLocation>
</comment>
<evidence type="ECO:0000256" key="2">
    <source>
        <dbReference type="ARBA" id="ARBA00022618"/>
    </source>
</evidence>
<feature type="binding site" evidence="13">
    <location>
        <position position="467"/>
    </location>
    <ligand>
        <name>meso-2,6-diaminopimelate</name>
        <dbReference type="ChEBI" id="CHEBI:57791"/>
    </ligand>
</feature>
<keyword evidence="13" id="KW-0547">Nucleotide-binding</keyword>
<feature type="domain" description="Mur ligase central" evidence="17">
    <location>
        <begin position="115"/>
        <end position="320"/>
    </location>
</feature>
<feature type="modified residue" description="N6-carboxylysine" evidence="13">
    <location>
        <position position="227"/>
    </location>
</feature>
<comment type="cofactor">
    <cofactor evidence="13">
        <name>Mg(2+)</name>
        <dbReference type="ChEBI" id="CHEBI:18420"/>
    </cofactor>
</comment>
<keyword evidence="6 13" id="KW-0961">Cell wall biogenesis/degradation</keyword>
<keyword evidence="13" id="KW-0963">Cytoplasm</keyword>
<dbReference type="GO" id="GO:0008360">
    <property type="term" value="P:regulation of cell shape"/>
    <property type="evidence" value="ECO:0007669"/>
    <property type="project" value="UniProtKB-KW"/>
</dbReference>
<dbReference type="Pfam" id="PF01225">
    <property type="entry name" value="Mur_ligase"/>
    <property type="match status" value="1"/>
</dbReference>
<keyword evidence="4 13" id="KW-0573">Peptidoglycan synthesis</keyword>
<keyword evidence="13" id="KW-0067">ATP-binding</keyword>
<evidence type="ECO:0000313" key="18">
    <source>
        <dbReference type="EMBL" id="BET44649.1"/>
    </source>
</evidence>
<keyword evidence="3 13" id="KW-0133">Cell shape</keyword>
<keyword evidence="13" id="KW-0460">Magnesium</keyword>
<dbReference type="InterPro" id="IPR000713">
    <property type="entry name" value="Mur_ligase_N"/>
</dbReference>
<dbReference type="NCBIfam" id="TIGR01085">
    <property type="entry name" value="murE"/>
    <property type="match status" value="1"/>
</dbReference>
<dbReference type="NCBIfam" id="NF001126">
    <property type="entry name" value="PRK00139.1-4"/>
    <property type="match status" value="1"/>
</dbReference>
<feature type="binding site" evidence="13">
    <location>
        <begin position="117"/>
        <end position="123"/>
    </location>
    <ligand>
        <name>ATP</name>
        <dbReference type="ChEBI" id="CHEBI:30616"/>
    </ligand>
</feature>
<dbReference type="Gene3D" id="3.40.1190.10">
    <property type="entry name" value="Mur-like, catalytic domain"/>
    <property type="match status" value="1"/>
</dbReference>
<comment type="catalytic activity">
    <reaction evidence="7 13">
        <text>UDP-N-acetyl-alpha-D-muramoyl-L-alanyl-D-glutamate + meso-2,6-diaminopimelate + ATP = UDP-N-acetyl-alpha-D-muramoyl-L-alanyl-gamma-D-glutamyl-meso-2,6-diaminopimelate + ADP + phosphate + H(+)</text>
        <dbReference type="Rhea" id="RHEA:23676"/>
        <dbReference type="ChEBI" id="CHEBI:15378"/>
        <dbReference type="ChEBI" id="CHEBI:30616"/>
        <dbReference type="ChEBI" id="CHEBI:43474"/>
        <dbReference type="ChEBI" id="CHEBI:57791"/>
        <dbReference type="ChEBI" id="CHEBI:83900"/>
        <dbReference type="ChEBI" id="CHEBI:83905"/>
        <dbReference type="ChEBI" id="CHEBI:456216"/>
        <dbReference type="EC" id="6.3.2.13"/>
    </reaction>
</comment>
<evidence type="ECO:0000256" key="6">
    <source>
        <dbReference type="ARBA" id="ARBA00023316"/>
    </source>
</evidence>
<dbReference type="SUPFAM" id="SSF63418">
    <property type="entry name" value="MurE/MurF N-terminal domain"/>
    <property type="match status" value="1"/>
</dbReference>
<evidence type="ECO:0000256" key="8">
    <source>
        <dbReference type="ARBA" id="ARBA00066633"/>
    </source>
</evidence>
<evidence type="ECO:0000256" key="7">
    <source>
        <dbReference type="ARBA" id="ARBA00050251"/>
    </source>
</evidence>
<dbReference type="Gene3D" id="3.40.1390.10">
    <property type="entry name" value="MurE/MurF, N-terminal domain"/>
    <property type="match status" value="1"/>
</dbReference>
<evidence type="ECO:0000256" key="13">
    <source>
        <dbReference type="HAMAP-Rule" id="MF_00208"/>
    </source>
</evidence>
<dbReference type="Pfam" id="PF02875">
    <property type="entry name" value="Mur_ligase_C"/>
    <property type="match status" value="1"/>
</dbReference>
<feature type="binding site" evidence="13">
    <location>
        <position position="392"/>
    </location>
    <ligand>
        <name>meso-2,6-diaminopimelate</name>
        <dbReference type="ChEBI" id="CHEBI:57791"/>
    </ligand>
</feature>
<dbReference type="NCBIfam" id="NF001123">
    <property type="entry name" value="PRK00139.1-1"/>
    <property type="match status" value="1"/>
</dbReference>
<feature type="binding site" evidence="13">
    <location>
        <position position="159"/>
    </location>
    <ligand>
        <name>UDP-N-acetyl-alpha-D-muramoyl-L-alanyl-D-glutamate</name>
        <dbReference type="ChEBI" id="CHEBI:83900"/>
    </ligand>
</feature>
<dbReference type="EMBL" id="AP028961">
    <property type="protein sequence ID" value="BET44649.1"/>
    <property type="molecule type" value="Genomic_DNA"/>
</dbReference>
<accession>A0AAT9G4M5</accession>
<dbReference type="InterPro" id="IPR004101">
    <property type="entry name" value="Mur_ligase_C"/>
</dbReference>
<evidence type="ECO:0000259" key="17">
    <source>
        <dbReference type="Pfam" id="PF08245"/>
    </source>
</evidence>
<dbReference type="Pfam" id="PF08245">
    <property type="entry name" value="Mur_ligase_M"/>
    <property type="match status" value="1"/>
</dbReference>
<feature type="domain" description="Mur ligase C-terminal" evidence="16">
    <location>
        <begin position="343"/>
        <end position="469"/>
    </location>
</feature>
<feature type="binding site" evidence="13">
    <location>
        <position position="193"/>
    </location>
    <ligand>
        <name>UDP-N-acetyl-alpha-D-muramoyl-L-alanyl-D-glutamate</name>
        <dbReference type="ChEBI" id="CHEBI:83900"/>
    </ligand>
</feature>
<dbReference type="PANTHER" id="PTHR23135">
    <property type="entry name" value="MUR LIGASE FAMILY MEMBER"/>
    <property type="match status" value="1"/>
</dbReference>
<proteinExistence type="inferred from homology"/>
<dbReference type="SUPFAM" id="SSF53623">
    <property type="entry name" value="MurD-like peptide ligases, catalytic domain"/>
    <property type="match status" value="1"/>
</dbReference>
<dbReference type="Gene3D" id="3.90.190.20">
    <property type="entry name" value="Mur ligase, C-terminal domain"/>
    <property type="match status" value="1"/>
</dbReference>
<evidence type="ECO:0000256" key="1">
    <source>
        <dbReference type="ARBA" id="ARBA00005898"/>
    </source>
</evidence>
<dbReference type="FunFam" id="3.90.190.20:FF:000006">
    <property type="entry name" value="UDP-N-acetylmuramoyl-L-alanyl-D-glutamate--2,6-diaminopimelate ligase"/>
    <property type="match status" value="1"/>
</dbReference>
<feature type="short sequence motif" description="Meso-diaminopimelate recognition motif" evidence="13">
    <location>
        <begin position="416"/>
        <end position="419"/>
    </location>
</feature>
<comment type="pathway">
    <text evidence="13 14">Cell wall biogenesis; peptidoglycan biosynthesis.</text>
</comment>
<keyword evidence="2 13" id="KW-0132">Cell division</keyword>
<comment type="function">
    <text evidence="13">Catalyzes the addition of meso-diaminopimelic acid to the nucleotide precursor UDP-N-acetylmuramoyl-L-alanyl-D-glutamate (UMAG) in the biosynthesis of bacterial cell-wall peptidoglycan.</text>
</comment>
<evidence type="ECO:0000256" key="12">
    <source>
        <dbReference type="ARBA" id="ARBA00081560"/>
    </source>
</evidence>
<evidence type="ECO:0000259" key="16">
    <source>
        <dbReference type="Pfam" id="PF02875"/>
    </source>
</evidence>
<dbReference type="GO" id="GO:0051301">
    <property type="term" value="P:cell division"/>
    <property type="evidence" value="ECO:0007669"/>
    <property type="project" value="UniProtKB-KW"/>
</dbReference>
<dbReference type="InterPro" id="IPR005761">
    <property type="entry name" value="UDP-N-AcMur-Glu-dNH2Pim_ligase"/>
</dbReference>
<sequence length="497" mass="56298">MIIYNLKQLLLPLCKINIPNVILHGLTHDSRNVNPQDLFIAINGHKQNGRQYISHAISNGAVAILVENMEIRQSVNINYYNKVPIIYINHLQKYLSLLAGEFYQHPAKNIQLIGVTGTNGKTTITHLIAQWTKYIENQDMAVMGTIGNGILNNIKPSINTTNSAIDIQQELYSLTHKKIKLVAIEVSSHALVQHRVASLPFTATVFSNLSRDHLDYHLTMKNYKYAKHLLFTHHQSNNQIINVDDPVGLEWITTLSNPCAVSVNKNIPINWEGKWLQSKNIVQQKNNTLINFTSSWGKGILNSPFIGIFNVTNIMLAMATLLMIGYPLDIILNNSKYLSHICGRMEFFNIPGYPTVIVDYAHTPDALKKVLNTIKLYCKGKIWCIFGCGGERDEGKRPLMGHVAEQYSDYILLTADNPRNENLKNIFNDILHGCLNKKNIFLIPERQKAIIHAITQANKDDYILIAGKGHETYQIIGNNKFYYSDRIYVANLLGVRI</sequence>
<protein>
    <recommendedName>
        <fullName evidence="9 13">UDP-N-acetylmuramoyl-L-alanyl-D-glutamate--2,6-diaminopimelate ligase</fullName>
        <ecNumber evidence="8 13">6.3.2.13</ecNumber>
    </recommendedName>
    <alternativeName>
        <fullName evidence="10 13">Meso-A2pm-adding enzyme</fullName>
    </alternativeName>
    <alternativeName>
        <fullName evidence="11 13">Meso-diaminopimelate-adding enzyme</fullName>
    </alternativeName>
    <alternativeName>
        <fullName evidence="12 13">UDP-MurNAc-L-Ala-D-Glu:meso-diaminopimelate ligase</fullName>
    </alternativeName>
    <alternativeName>
        <fullName evidence="13">UDP-MurNAc-tripeptide synthetase</fullName>
    </alternativeName>
    <alternativeName>
        <fullName evidence="13">UDP-N-acetylmuramyl-tripeptide synthetase</fullName>
    </alternativeName>
</protein>
<dbReference type="InterPro" id="IPR036615">
    <property type="entry name" value="Mur_ligase_C_dom_sf"/>
</dbReference>
<comment type="PTM">
    <text evidence="13">Carboxylation is probably crucial for Mg(2+) binding and, consequently, for the gamma-phosphate positioning of ATP.</text>
</comment>
<dbReference type="HAMAP" id="MF_00208">
    <property type="entry name" value="MurE"/>
    <property type="match status" value="1"/>
</dbReference>
<dbReference type="GO" id="GO:0000287">
    <property type="term" value="F:magnesium ion binding"/>
    <property type="evidence" value="ECO:0007669"/>
    <property type="project" value="UniProtKB-UniRule"/>
</dbReference>
<feature type="binding site" evidence="13">
    <location>
        <position position="195"/>
    </location>
    <ligand>
        <name>UDP-N-acetyl-alpha-D-muramoyl-L-alanyl-D-glutamate</name>
        <dbReference type="ChEBI" id="CHEBI:83900"/>
    </ligand>
</feature>
<feature type="binding site" evidence="13">
    <location>
        <begin position="416"/>
        <end position="419"/>
    </location>
    <ligand>
        <name>meso-2,6-diaminopimelate</name>
        <dbReference type="ChEBI" id="CHEBI:57791"/>
    </ligand>
</feature>
<dbReference type="PANTHER" id="PTHR23135:SF4">
    <property type="entry name" value="UDP-N-ACETYLMURAMOYL-L-ALANYL-D-GLUTAMATE--2,6-DIAMINOPIMELATE LIGASE MURE HOMOLOG, CHLOROPLASTIC"/>
    <property type="match status" value="1"/>
</dbReference>
<name>A0AAT9G4M5_9ENTR</name>
<comment type="caution">
    <text evidence="13">Lacks conserved residue(s) required for the propagation of feature annotation.</text>
</comment>
<dbReference type="GO" id="GO:0005524">
    <property type="term" value="F:ATP binding"/>
    <property type="evidence" value="ECO:0007669"/>
    <property type="project" value="UniProtKB-UniRule"/>
</dbReference>
<feature type="domain" description="Mur ligase N-terminal catalytic" evidence="15">
    <location>
        <begin position="23"/>
        <end position="103"/>
    </location>
</feature>
<dbReference type="EC" id="6.3.2.13" evidence="8 13"/>
<dbReference type="InterPro" id="IPR036565">
    <property type="entry name" value="Mur-like_cat_sf"/>
</dbReference>